<reference evidence="1" key="1">
    <citation type="submission" date="2022-03" db="EMBL/GenBank/DDBJ databases">
        <authorList>
            <person name="Sayadi A."/>
        </authorList>
    </citation>
    <scope>NUCLEOTIDE SEQUENCE</scope>
</reference>
<name>A0A9P0KXW3_ACAOB</name>
<evidence type="ECO:0000313" key="2">
    <source>
        <dbReference type="Proteomes" id="UP001152888"/>
    </source>
</evidence>
<dbReference type="Proteomes" id="UP001152888">
    <property type="component" value="Unassembled WGS sequence"/>
</dbReference>
<keyword evidence="2" id="KW-1185">Reference proteome</keyword>
<protein>
    <submittedName>
        <fullName evidence="1">Uncharacterized protein</fullName>
    </submittedName>
</protein>
<gene>
    <name evidence="1" type="ORF">ACAOBT_LOCUS15750</name>
</gene>
<comment type="caution">
    <text evidence="1">The sequence shown here is derived from an EMBL/GenBank/DDBJ whole genome shotgun (WGS) entry which is preliminary data.</text>
</comment>
<dbReference type="EMBL" id="CAKOFQ010006945">
    <property type="protein sequence ID" value="CAH1983798.1"/>
    <property type="molecule type" value="Genomic_DNA"/>
</dbReference>
<dbReference type="AlphaFoldDB" id="A0A9P0KXW3"/>
<sequence>MIYFVQITWDCNFILYLFSPLAASSK</sequence>
<accession>A0A9P0KXW3</accession>
<proteinExistence type="predicted"/>
<evidence type="ECO:0000313" key="1">
    <source>
        <dbReference type="EMBL" id="CAH1983798.1"/>
    </source>
</evidence>
<organism evidence="1 2">
    <name type="scientific">Acanthoscelides obtectus</name>
    <name type="common">Bean weevil</name>
    <name type="synonym">Bruchus obtectus</name>
    <dbReference type="NCBI Taxonomy" id="200917"/>
    <lineage>
        <taxon>Eukaryota</taxon>
        <taxon>Metazoa</taxon>
        <taxon>Ecdysozoa</taxon>
        <taxon>Arthropoda</taxon>
        <taxon>Hexapoda</taxon>
        <taxon>Insecta</taxon>
        <taxon>Pterygota</taxon>
        <taxon>Neoptera</taxon>
        <taxon>Endopterygota</taxon>
        <taxon>Coleoptera</taxon>
        <taxon>Polyphaga</taxon>
        <taxon>Cucujiformia</taxon>
        <taxon>Chrysomeloidea</taxon>
        <taxon>Chrysomelidae</taxon>
        <taxon>Bruchinae</taxon>
        <taxon>Bruchini</taxon>
        <taxon>Acanthoscelides</taxon>
    </lineage>
</organism>